<keyword evidence="2" id="KW-1133">Transmembrane helix</keyword>
<keyword evidence="5" id="KW-1185">Reference proteome</keyword>
<feature type="transmembrane region" description="Helical" evidence="2">
    <location>
        <begin position="62"/>
        <end position="80"/>
    </location>
</feature>
<sequence>MAIPVRRPRTDRTLRRPAARAAGARRPGLRLREVTLGFGLVAILLCGTAVMARAAMGDTADVPAAVLAVAGGLLVSWVLVRAAGRRRPGAVPPVTAAPVGAVATVTEAAGEPAAYVADDLVEDLVAEPGVHVDYTALDADAFEQAVADLCVRDGCLDVEVVGGAGDLGADVVATAPDGRRVVIQCKAYGPDNKVGSQDLQRFGGTCFAVHEAHVAAVVTTSEFTEPAAQYAAQCGILCVDGPGLDAWTDGTGPAPWLQAPLQGAGC</sequence>
<evidence type="ECO:0000259" key="3">
    <source>
        <dbReference type="Pfam" id="PF04471"/>
    </source>
</evidence>
<comment type="caution">
    <text evidence="4">The sequence shown here is derived from an EMBL/GenBank/DDBJ whole genome shotgun (WGS) entry which is preliminary data.</text>
</comment>
<accession>A0ABV2WA54</accession>
<evidence type="ECO:0000256" key="2">
    <source>
        <dbReference type="SAM" id="Phobius"/>
    </source>
</evidence>
<dbReference type="PANTHER" id="PTHR30015">
    <property type="entry name" value="MRR RESTRICTION SYSTEM PROTEIN"/>
    <property type="match status" value="1"/>
</dbReference>
<keyword evidence="4" id="KW-0255">Endonuclease</keyword>
<keyword evidence="4" id="KW-0378">Hydrolase</keyword>
<feature type="transmembrane region" description="Helical" evidence="2">
    <location>
        <begin position="34"/>
        <end position="56"/>
    </location>
</feature>
<dbReference type="PANTHER" id="PTHR30015:SF6">
    <property type="entry name" value="SLL1429 PROTEIN"/>
    <property type="match status" value="1"/>
</dbReference>
<dbReference type="InterPro" id="IPR011335">
    <property type="entry name" value="Restrct_endonuc-II-like"/>
</dbReference>
<dbReference type="InterPro" id="IPR007560">
    <property type="entry name" value="Restrct_endonuc_IV_Mrr"/>
</dbReference>
<dbReference type="SUPFAM" id="SSF52980">
    <property type="entry name" value="Restriction endonuclease-like"/>
    <property type="match status" value="1"/>
</dbReference>
<keyword evidence="2" id="KW-0812">Transmembrane</keyword>
<gene>
    <name evidence="4" type="ORF">ABZ508_17890</name>
</gene>
<dbReference type="EMBL" id="JBEXZR010000015">
    <property type="protein sequence ID" value="MEU0709230.1"/>
    <property type="molecule type" value="Genomic_DNA"/>
</dbReference>
<dbReference type="InterPro" id="IPR052906">
    <property type="entry name" value="Type_IV_Methyl-Rstrct_Enzyme"/>
</dbReference>
<keyword evidence="4" id="KW-0540">Nuclease</keyword>
<organism evidence="4 5">
    <name type="scientific">Streptomyces lavendulocolor</name>
    <dbReference type="NCBI Taxonomy" id="67316"/>
    <lineage>
        <taxon>Bacteria</taxon>
        <taxon>Bacillati</taxon>
        <taxon>Actinomycetota</taxon>
        <taxon>Actinomycetes</taxon>
        <taxon>Kitasatosporales</taxon>
        <taxon>Streptomycetaceae</taxon>
        <taxon>Streptomyces</taxon>
    </lineage>
</organism>
<feature type="region of interest" description="Disordered" evidence="1">
    <location>
        <begin position="1"/>
        <end position="21"/>
    </location>
</feature>
<dbReference type="InterPro" id="IPR011856">
    <property type="entry name" value="tRNA_endonuc-like_dom_sf"/>
</dbReference>
<protein>
    <submittedName>
        <fullName evidence="4">Restriction endonuclease</fullName>
    </submittedName>
</protein>
<evidence type="ECO:0000256" key="1">
    <source>
        <dbReference type="SAM" id="MobiDB-lite"/>
    </source>
</evidence>
<dbReference type="Gene3D" id="3.40.1350.10">
    <property type="match status" value="1"/>
</dbReference>
<dbReference type="RefSeq" id="WP_359657923.1">
    <property type="nucleotide sequence ID" value="NZ_JBEXZP010000249.1"/>
</dbReference>
<reference evidence="4 5" key="1">
    <citation type="submission" date="2024-06" db="EMBL/GenBank/DDBJ databases">
        <title>The Natural Products Discovery Center: Release of the First 8490 Sequenced Strains for Exploring Actinobacteria Biosynthetic Diversity.</title>
        <authorList>
            <person name="Kalkreuter E."/>
            <person name="Kautsar S.A."/>
            <person name="Yang D."/>
            <person name="Bader C.D."/>
            <person name="Teijaro C.N."/>
            <person name="Fluegel L."/>
            <person name="Davis C.M."/>
            <person name="Simpson J.R."/>
            <person name="Lauterbach L."/>
            <person name="Steele A.D."/>
            <person name="Gui C."/>
            <person name="Meng S."/>
            <person name="Li G."/>
            <person name="Viehrig K."/>
            <person name="Ye F."/>
            <person name="Su P."/>
            <person name="Kiefer A.F."/>
            <person name="Nichols A."/>
            <person name="Cepeda A.J."/>
            <person name="Yan W."/>
            <person name="Fan B."/>
            <person name="Jiang Y."/>
            <person name="Adhikari A."/>
            <person name="Zheng C.-J."/>
            <person name="Schuster L."/>
            <person name="Cowan T.M."/>
            <person name="Smanski M.J."/>
            <person name="Chevrette M.G."/>
            <person name="De Carvalho L.P.S."/>
            <person name="Shen B."/>
        </authorList>
    </citation>
    <scope>NUCLEOTIDE SEQUENCE [LARGE SCALE GENOMIC DNA]</scope>
    <source>
        <strain evidence="4 5">NPDC006337</strain>
    </source>
</reference>
<evidence type="ECO:0000313" key="4">
    <source>
        <dbReference type="EMBL" id="MEU0709230.1"/>
    </source>
</evidence>
<proteinExistence type="predicted"/>
<feature type="domain" description="Restriction endonuclease type IV Mrr" evidence="3">
    <location>
        <begin position="136"/>
        <end position="247"/>
    </location>
</feature>
<dbReference type="Pfam" id="PF04471">
    <property type="entry name" value="Mrr_cat"/>
    <property type="match status" value="1"/>
</dbReference>
<evidence type="ECO:0000313" key="5">
    <source>
        <dbReference type="Proteomes" id="UP001550378"/>
    </source>
</evidence>
<keyword evidence="2" id="KW-0472">Membrane</keyword>
<dbReference type="GO" id="GO:0004519">
    <property type="term" value="F:endonuclease activity"/>
    <property type="evidence" value="ECO:0007669"/>
    <property type="project" value="UniProtKB-KW"/>
</dbReference>
<dbReference type="Proteomes" id="UP001550378">
    <property type="component" value="Unassembled WGS sequence"/>
</dbReference>
<name>A0ABV2WA54_9ACTN</name>